<name>A0ACB9SZT2_HOLOL</name>
<sequence length="1476" mass="162468">MVYSQIIALLLSLLIINNSVMVNSQLQEGEICNTDSGKKGRCLLIENCPAALALVLNGEKPKVCSFQGKNPIVCCEDVVSSRVSISTRKCLAYSKLKYPIAYIPSLIAGVGGSDANRLEFPHMAVLGYGSIFDPKWLCGGSLLSENFVLTAAHCIYSQHGNISVIKLGMHQLTETNVYVQNLQVKNSYLHPEYNPLQSYHDIALIELNKPAFLNAGVKPTCLHTSKQLPSTSFTGTGWGATKLYGDNSDILQKVNLSYVSHNNCASFYKGQKKLPKGLIDDWQICADGGGARADTCQGDSGGPLQLPRDENETDSLYTIIGITSVGIKCALVPAIYTRISYYVPWIEKGEICITDSGKRGKCLLVGNCPAALALIQNKGRPKLCSFQGKTPIVCCENVVAGRIPDTTSIAMKKCLEYKTPKSLAIPKIPEGAFAAVGGVNAEPLEFPHMAILGYDSSNDTQWLCGGSLISENFVLTAAHCIYTRYGNVATVKLGVHQISESNAFIQVFGIKNTYQHPKYNPLQNYHDIALIELDLPAIINDGVKPACLHTSKQLPNYSFTGTGWGATELYGDNSDILQKVNLSYVPYSNCVSFYRGKTKLPKGLIDDWQICADGGGAKADTCQGDSGGPIQLIRDENERDSLYTIIGITSVGIKCAIVPAIYTRISYYVPWIEKGEICNTDSGKRGECLLIENCSSALVSVQNGGRPKVCSFQGKTPVICCEAVVSSTQSISTKKCLEYTKFKYATVVLPILVIGGRNVKPLEFPHMAILGYANSNDTHWLCGGSLISENFVLTAAHCIYSRYGNISIVKLGLHQINETNAFVQGFAVKNAYQHPEYNPLQNYHDIALIELDHPAKLTEGVKPACLHTSKELPKNSFTGTGWGATELYGNNSNILQKVNLSYVSYNNCASFYKGQKKLPEGLVDDWQICADGGGAKADTCQGDSGGPIQLLRDEKDVLHTIVGVTSVGIKCAIVPAIYTRISYYVPWIESIRTRRACKLRNGEQGYCRSIHECESAKAELKSKTKPQTCSYDRLIPIVCCSDVLQKEVDVNSDNDEEINENDRLELIFDNGSKDATSRDSSIVDSIDDFNTLRFPNANNDDNESLIPDDNVNENKSVELQPEITFLNKNLSEYPILSHGAIKFDGPVTNVLKIPLKRWPFRFPGHSDNKIPKKSVISDRFETSKTPIRNTTTSNRDESERIETKGRAQKECDQIVEYGKQFVPRTRYITGGQNADHFEFPHMAALGYETKQGHMDWKCGGSLINDRFVVTAAHCTHTSNGPVKIVRLGDIDTTDDPADNEVQSLGVAKIFVHPSYNPPYHYHDIALLQLEKRVNYSRAVMPACLQDSYDFGNTTLWATGWGTLYYGGQSSNILQKVDLRLFSTNECSKKAYGRQRRLADGVVDQMQICAGNPEQGKDTCQGDSGGPLQIKIVDHLNIYKIVGITSFGIKCGIIEGIYTRVSYYLPWIEEIVWSKLE</sequence>
<keyword evidence="2" id="KW-1185">Reference proteome</keyword>
<reference evidence="1" key="1">
    <citation type="submission" date="2022-04" db="EMBL/GenBank/DDBJ databases">
        <title>Chromosome-scale genome assembly of Holotrichia oblita Faldermann.</title>
        <authorList>
            <person name="Rongchong L."/>
        </authorList>
    </citation>
    <scope>NUCLEOTIDE SEQUENCE</scope>
    <source>
        <strain evidence="1">81SQS9</strain>
    </source>
</reference>
<dbReference type="Proteomes" id="UP001056778">
    <property type="component" value="Chromosome 6"/>
</dbReference>
<protein>
    <submittedName>
        <fullName evidence="1">Eg:bacr7a4.3 protein-related</fullName>
    </submittedName>
</protein>
<organism evidence="1 2">
    <name type="scientific">Holotrichia oblita</name>
    <name type="common">Chafer beetle</name>
    <dbReference type="NCBI Taxonomy" id="644536"/>
    <lineage>
        <taxon>Eukaryota</taxon>
        <taxon>Metazoa</taxon>
        <taxon>Ecdysozoa</taxon>
        <taxon>Arthropoda</taxon>
        <taxon>Hexapoda</taxon>
        <taxon>Insecta</taxon>
        <taxon>Pterygota</taxon>
        <taxon>Neoptera</taxon>
        <taxon>Endopterygota</taxon>
        <taxon>Coleoptera</taxon>
        <taxon>Polyphaga</taxon>
        <taxon>Scarabaeiformia</taxon>
        <taxon>Scarabaeidae</taxon>
        <taxon>Melolonthinae</taxon>
        <taxon>Holotrichia</taxon>
    </lineage>
</organism>
<evidence type="ECO:0000313" key="2">
    <source>
        <dbReference type="Proteomes" id="UP001056778"/>
    </source>
</evidence>
<proteinExistence type="predicted"/>
<dbReference type="EMBL" id="CM043020">
    <property type="protein sequence ID" value="KAI4460013.1"/>
    <property type="molecule type" value="Genomic_DNA"/>
</dbReference>
<accession>A0ACB9SZT2</accession>
<gene>
    <name evidence="1" type="ORF">MML48_6g00007310</name>
</gene>
<evidence type="ECO:0000313" key="1">
    <source>
        <dbReference type="EMBL" id="KAI4460013.1"/>
    </source>
</evidence>
<comment type="caution">
    <text evidence="1">The sequence shown here is derived from an EMBL/GenBank/DDBJ whole genome shotgun (WGS) entry which is preliminary data.</text>
</comment>